<feature type="region of interest" description="Disordered" evidence="1">
    <location>
        <begin position="103"/>
        <end position="130"/>
    </location>
</feature>
<keyword evidence="3" id="KW-1185">Reference proteome</keyword>
<feature type="compositionally biased region" description="Basic and acidic residues" evidence="1">
    <location>
        <begin position="1"/>
        <end position="11"/>
    </location>
</feature>
<organism evidence="2 3">
    <name type="scientific">Nonomuraea polychroma</name>
    <dbReference type="NCBI Taxonomy" id="46176"/>
    <lineage>
        <taxon>Bacteria</taxon>
        <taxon>Bacillati</taxon>
        <taxon>Actinomycetota</taxon>
        <taxon>Actinomycetes</taxon>
        <taxon>Streptosporangiales</taxon>
        <taxon>Streptosporangiaceae</taxon>
        <taxon>Nonomuraea</taxon>
    </lineage>
</organism>
<gene>
    <name evidence="2" type="ORF">EDD27_1299</name>
</gene>
<feature type="region of interest" description="Disordered" evidence="1">
    <location>
        <begin position="1"/>
        <end position="27"/>
    </location>
</feature>
<reference evidence="2 3" key="1">
    <citation type="submission" date="2019-01" db="EMBL/GenBank/DDBJ databases">
        <title>Sequencing the genomes of 1000 actinobacteria strains.</title>
        <authorList>
            <person name="Klenk H.-P."/>
        </authorList>
    </citation>
    <scope>NUCLEOTIDE SEQUENCE [LARGE SCALE GENOMIC DNA]</scope>
    <source>
        <strain evidence="2 3">DSM 43925</strain>
    </source>
</reference>
<feature type="compositionally biased region" description="Low complexity" evidence="1">
    <location>
        <begin position="289"/>
        <end position="299"/>
    </location>
</feature>
<dbReference type="Pfam" id="PF12228">
    <property type="entry name" value="DUF3604"/>
    <property type="match status" value="1"/>
</dbReference>
<dbReference type="SUPFAM" id="SSF89372">
    <property type="entry name" value="Fucose-specific lectin"/>
    <property type="match status" value="1"/>
</dbReference>
<dbReference type="SUPFAM" id="SSF89550">
    <property type="entry name" value="PHP domain-like"/>
    <property type="match status" value="1"/>
</dbReference>
<comment type="caution">
    <text evidence="2">The sequence shown here is derived from an EMBL/GenBank/DDBJ whole genome shotgun (WGS) entry which is preliminary data.</text>
</comment>
<accession>A0A438M0E4</accession>
<proteinExistence type="predicted"/>
<dbReference type="Gene3D" id="3.20.20.140">
    <property type="entry name" value="Metal-dependent hydrolases"/>
    <property type="match status" value="1"/>
</dbReference>
<sequence>MRDSRRPDFRKGHGVGGQHGGHGGHSCCGVDHHTGEYTEGQRAELERVLTFNRRMAAAIEDCLDVSGVEALLDPDPLRYMWVDEGGGRLTEFLEGAEAALSSAPRLDGHRRSAGTSVRASGTATRPSVATTPDGRVLHAWIEWEKDTGDRVMALLLDGLLEGAQAVGDPIVLSGEPADCFRPTALFDADGRPWVFYARAHEGEVSVFCRRGEQGGWTREELVSTTGHPSFNQEAIAHVDGGVEVCWQGPLGKRFGIYARRWRDGAWSEPHLVSERSERTNGHSSDFAHGASEGGAVSSGAEGNVWDPAVAAAPGGGSIYAWCEYRQGAYRIVVRRADPAGALADPRPVTSGSDYALHPSLAVTADGAVWCGFDVITVAGHGGSGPTRLRPADRLSDAPRVLGMRESGEFIPPELLPEISASIRVVRLDNDGLYEPEGRLAPSLDVVPSGLPRLVADPAGGLTVAYRIHRRLPLMTYYWEVATQTLGPDGWSAPTTLAASDGTLEEPALAPLPSGALVAWQTDDRLERALAWTEGFGGRECPFLLEHHGEVIWHGMHGTGAIRSATLTAAGRAIATRRLEVVHSDERREARGWADADRTRYRTTVDGKDYALYWGDLHRHSLISRCTSGDEPSLEDFYRYSWDVCEYDFWAVTDHSENSTDYQWWSIQKMADLFRVDGRFVPLYGFEWTGLMGHQNVIYGDVRRGAPIFSAYAKGSETPAGLWDGLRRHPEFPAITIPHHPGSAMVPFDWDYHDPQFLRVVEVFQACRGNYEDDGCFRQYADGTLPGTFVLDGLRRGQRFGLIASSDHGHGASYVGAYAERLDRAAVFDALYQRRVFAATQRGIVVDARIGDVFMGGEAERGAPVDLDVYARGYGDLARIEVVRNGEVVHTVLPDLGLPPHSIAVPVRVEWGMSPVPTDWSGSVSILGGEVLRTPYWSPEITEVDRQRVCWVNTTKSFGEPYGAQRGGVEFTLIGPPAATVVVKTSQGEVTTTLGALDGNVVEVPVKGPGRLRLQPGVGGLTALGGRERRVRWTDVTHQHLPGAPDWYYVRVYQTDGEMAWSSPIWIGTPVEERSQ</sequence>
<dbReference type="EMBL" id="SAUN01000001">
    <property type="protein sequence ID" value="RVX38968.1"/>
    <property type="molecule type" value="Genomic_DNA"/>
</dbReference>
<evidence type="ECO:0000313" key="2">
    <source>
        <dbReference type="EMBL" id="RVX38968.1"/>
    </source>
</evidence>
<dbReference type="AlphaFoldDB" id="A0A438M0E4"/>
<feature type="compositionally biased region" description="Gly residues" evidence="1">
    <location>
        <begin position="14"/>
        <end position="26"/>
    </location>
</feature>
<name>A0A438M0E4_9ACTN</name>
<dbReference type="InterPro" id="IPR022028">
    <property type="entry name" value="DUF3604"/>
</dbReference>
<evidence type="ECO:0000256" key="1">
    <source>
        <dbReference type="SAM" id="MobiDB-lite"/>
    </source>
</evidence>
<evidence type="ECO:0000313" key="3">
    <source>
        <dbReference type="Proteomes" id="UP000284824"/>
    </source>
</evidence>
<protein>
    <submittedName>
        <fullName evidence="2">Uncharacterized protein DUF3604</fullName>
    </submittedName>
</protein>
<feature type="region of interest" description="Disordered" evidence="1">
    <location>
        <begin position="272"/>
        <end position="299"/>
    </location>
</feature>
<dbReference type="Proteomes" id="UP000284824">
    <property type="component" value="Unassembled WGS sequence"/>
</dbReference>
<feature type="compositionally biased region" description="Polar residues" evidence="1">
    <location>
        <begin position="113"/>
        <end position="130"/>
    </location>
</feature>
<dbReference type="InterPro" id="IPR016195">
    <property type="entry name" value="Pol/histidinol_Pase-like"/>
</dbReference>